<proteinExistence type="predicted"/>
<accession>A0AAV6J658</accession>
<gene>
    <name evidence="1" type="ORF">RHGRI_023025</name>
</gene>
<name>A0AAV6J658_9ERIC</name>
<organism evidence="1 2">
    <name type="scientific">Rhododendron griersonianum</name>
    <dbReference type="NCBI Taxonomy" id="479676"/>
    <lineage>
        <taxon>Eukaryota</taxon>
        <taxon>Viridiplantae</taxon>
        <taxon>Streptophyta</taxon>
        <taxon>Embryophyta</taxon>
        <taxon>Tracheophyta</taxon>
        <taxon>Spermatophyta</taxon>
        <taxon>Magnoliopsida</taxon>
        <taxon>eudicotyledons</taxon>
        <taxon>Gunneridae</taxon>
        <taxon>Pentapetalae</taxon>
        <taxon>asterids</taxon>
        <taxon>Ericales</taxon>
        <taxon>Ericaceae</taxon>
        <taxon>Ericoideae</taxon>
        <taxon>Rhodoreae</taxon>
        <taxon>Rhododendron</taxon>
    </lineage>
</organism>
<dbReference type="Proteomes" id="UP000823749">
    <property type="component" value="Chromosome 8"/>
</dbReference>
<evidence type="ECO:0008006" key="3">
    <source>
        <dbReference type="Google" id="ProtNLM"/>
    </source>
</evidence>
<protein>
    <recommendedName>
        <fullName evidence="3">Ribosomal protein S12</fullName>
    </recommendedName>
</protein>
<keyword evidence="2" id="KW-1185">Reference proteome</keyword>
<comment type="caution">
    <text evidence="1">The sequence shown here is derived from an EMBL/GenBank/DDBJ whole genome shotgun (WGS) entry which is preliminary data.</text>
</comment>
<reference evidence="1" key="1">
    <citation type="submission" date="2020-08" db="EMBL/GenBank/DDBJ databases">
        <title>Plant Genome Project.</title>
        <authorList>
            <person name="Zhang R.-G."/>
        </authorList>
    </citation>
    <scope>NUCLEOTIDE SEQUENCE</scope>
    <source>
        <strain evidence="1">WSP0</strain>
        <tissue evidence="1">Leaf</tissue>
    </source>
</reference>
<sequence length="60" mass="6565">MGLKQSPDQLEILIQKAGQQQRPRGVLRVRVACVDGNGYFTATVLAHGDDQRGGLLLIVY</sequence>
<dbReference type="AlphaFoldDB" id="A0AAV6J658"/>
<evidence type="ECO:0000313" key="1">
    <source>
        <dbReference type="EMBL" id="KAG5535104.1"/>
    </source>
</evidence>
<evidence type="ECO:0000313" key="2">
    <source>
        <dbReference type="Proteomes" id="UP000823749"/>
    </source>
</evidence>
<dbReference type="EMBL" id="JACTNZ010000008">
    <property type="protein sequence ID" value="KAG5535104.1"/>
    <property type="molecule type" value="Genomic_DNA"/>
</dbReference>